<dbReference type="Proteomes" id="UP000191686">
    <property type="component" value="Unassembled WGS sequence"/>
</dbReference>
<gene>
    <name evidence="1" type="ORF">UE95_012230</name>
</gene>
<accession>A0ABD4UD25</accession>
<organism evidence="1 2">
    <name type="scientific">Burkholderia cenocepacia</name>
    <dbReference type="NCBI Taxonomy" id="95486"/>
    <lineage>
        <taxon>Bacteria</taxon>
        <taxon>Pseudomonadati</taxon>
        <taxon>Pseudomonadota</taxon>
        <taxon>Betaproteobacteria</taxon>
        <taxon>Burkholderiales</taxon>
        <taxon>Burkholderiaceae</taxon>
        <taxon>Burkholderia</taxon>
        <taxon>Burkholderia cepacia complex</taxon>
    </lineage>
</organism>
<protein>
    <submittedName>
        <fullName evidence="1">Uncharacterized protein</fullName>
    </submittedName>
</protein>
<reference evidence="1 2" key="1">
    <citation type="journal article" date="2017" name="Front. Microbiol.">
        <title>Genomics reveals a unique clone of Burkholderia cenocepacia harbouring an actively excising novel genomic island.</title>
        <authorList>
            <person name="Patil P."/>
            <person name="Mali S."/>
            <person name="Midha S."/>
            <person name="Gautam V."/>
            <person name="Dash L."/>
            <person name="Kumar S."/>
            <person name="Shastri J."/>
            <person name="Singhal L."/>
            <person name="Patil P.B."/>
        </authorList>
    </citation>
    <scope>NUCLEOTIDE SEQUENCE [LARGE SCALE GENOMIC DNA]</scope>
    <source>
        <strain evidence="1 2">BC-19</strain>
    </source>
</reference>
<evidence type="ECO:0000313" key="1">
    <source>
        <dbReference type="EMBL" id="MCW3712054.1"/>
    </source>
</evidence>
<dbReference type="AlphaFoldDB" id="A0ABD4UD25"/>
<dbReference type="RefSeq" id="WP_080323437.1">
    <property type="nucleotide sequence ID" value="NZ_JAIMHC010000001.1"/>
</dbReference>
<proteinExistence type="predicted"/>
<dbReference type="EMBL" id="JYMX02000008">
    <property type="protein sequence ID" value="MCW3712054.1"/>
    <property type="molecule type" value="Genomic_DNA"/>
</dbReference>
<comment type="caution">
    <text evidence="1">The sequence shown here is derived from an EMBL/GenBank/DDBJ whole genome shotgun (WGS) entry which is preliminary data.</text>
</comment>
<sequence>MVLTLREKVTVPSKHNMSPGAVMIERFCFHNYRAKDIKQVPGVPGWTATIIRDGKVLGVALDKGNGEPVDIRFNDVKDHALLCCDGKSMFPNDHSFMHDALFLKCLVMCEIAVSPLTSKSILV</sequence>
<evidence type="ECO:0000313" key="2">
    <source>
        <dbReference type="Proteomes" id="UP000191686"/>
    </source>
</evidence>
<name>A0ABD4UD25_9BURK</name>
<reference evidence="1 2" key="2">
    <citation type="journal article" date="2017" name="Front. Microbiol.">
        <title>Genomics Reveals a Unique Clone of Burkholderia cenocepacia Harboring an Actively Excising Novel Genomic Island.</title>
        <authorList>
            <person name="Patil P.P."/>
            <person name="Mali S."/>
            <person name="Midha S."/>
            <person name="Gautam V."/>
            <person name="Dash L."/>
            <person name="Kumar S."/>
            <person name="Shastri J."/>
            <person name="Singhal L."/>
            <person name="Patil P.B."/>
        </authorList>
    </citation>
    <scope>NUCLEOTIDE SEQUENCE [LARGE SCALE GENOMIC DNA]</scope>
    <source>
        <strain evidence="1 2">BC-19</strain>
    </source>
</reference>